<comment type="caution">
    <text evidence="1">The sequence shown here is derived from an EMBL/GenBank/DDBJ whole genome shotgun (WGS) entry which is preliminary data.</text>
</comment>
<reference evidence="2" key="1">
    <citation type="journal article" date="2019" name="Int. J. Syst. Evol. Microbiol.">
        <title>The Global Catalogue of Microorganisms (GCM) 10K type strain sequencing project: providing services to taxonomists for standard genome sequencing and annotation.</title>
        <authorList>
            <consortium name="The Broad Institute Genomics Platform"/>
            <consortium name="The Broad Institute Genome Sequencing Center for Infectious Disease"/>
            <person name="Wu L."/>
            <person name="Ma J."/>
        </authorList>
    </citation>
    <scope>NUCLEOTIDE SEQUENCE [LARGE SCALE GENOMIC DNA]</scope>
    <source>
        <strain evidence="2">TISTR 1858</strain>
    </source>
</reference>
<accession>A0ABW5PZD0</accession>
<sequence>MNMQTKVVIVYIVLLVVFTGTAYANVHYKEGDFTSEKPMTVKEVYKAKGYTTEVKKTIKQFEEKYQSKLYLPEREPFEVSETYGKIKEDNTLSLHFLGVNKKDLFQIEVNPNKPFRKQSNYITNNGKKVFIEEVNHEPIIRILYMKNAKFEYILSINNSEKYEQQLLIKIAESISE</sequence>
<dbReference type="Proteomes" id="UP001597451">
    <property type="component" value="Unassembled WGS sequence"/>
</dbReference>
<evidence type="ECO:0000313" key="2">
    <source>
        <dbReference type="Proteomes" id="UP001597451"/>
    </source>
</evidence>
<evidence type="ECO:0000313" key="1">
    <source>
        <dbReference type="EMBL" id="MFD2628505.1"/>
    </source>
</evidence>
<evidence type="ECO:0008006" key="3">
    <source>
        <dbReference type="Google" id="ProtNLM"/>
    </source>
</evidence>
<name>A0ABW5PZD0_9BACI</name>
<dbReference type="EMBL" id="JBHUMX010000014">
    <property type="protein sequence ID" value="MFD2628505.1"/>
    <property type="molecule type" value="Genomic_DNA"/>
</dbReference>
<proteinExistence type="predicted"/>
<gene>
    <name evidence="1" type="ORF">ACFSUN_06855</name>
</gene>
<keyword evidence="2" id="KW-1185">Reference proteome</keyword>
<organism evidence="1 2">
    <name type="scientific">Oceanobacillus kapialis</name>
    <dbReference type="NCBI Taxonomy" id="481353"/>
    <lineage>
        <taxon>Bacteria</taxon>
        <taxon>Bacillati</taxon>
        <taxon>Bacillota</taxon>
        <taxon>Bacilli</taxon>
        <taxon>Bacillales</taxon>
        <taxon>Bacillaceae</taxon>
        <taxon>Oceanobacillus</taxon>
    </lineage>
</organism>
<protein>
    <recommendedName>
        <fullName evidence="3">DUF4367 domain-containing protein</fullName>
    </recommendedName>
</protein>
<dbReference type="RefSeq" id="WP_379561220.1">
    <property type="nucleotide sequence ID" value="NZ_JBHUMX010000014.1"/>
</dbReference>